<dbReference type="PANTHER" id="PTHR30508:SF1">
    <property type="entry name" value="UPF0051 PROTEIN ABCI8, CHLOROPLASTIC-RELATED"/>
    <property type="match status" value="1"/>
</dbReference>
<dbReference type="NCBIfam" id="NF008773">
    <property type="entry name" value="PRK11814.1"/>
    <property type="match status" value="1"/>
</dbReference>
<name>A0A7W4VMK1_9HYPH</name>
<dbReference type="RefSeq" id="WP_183450563.1">
    <property type="nucleotide sequence ID" value="NZ_JACHWB010000003.1"/>
</dbReference>
<feature type="domain" description="SUF system FeS cluster assembly SufBD N-terminal" evidence="3">
    <location>
        <begin position="150"/>
        <end position="210"/>
    </location>
</feature>
<dbReference type="GO" id="GO:0016226">
    <property type="term" value="P:iron-sulfur cluster assembly"/>
    <property type="evidence" value="ECO:0007669"/>
    <property type="project" value="InterPro"/>
</dbReference>
<evidence type="ECO:0000256" key="1">
    <source>
        <dbReference type="ARBA" id="ARBA00043967"/>
    </source>
</evidence>
<dbReference type="InterPro" id="IPR037284">
    <property type="entry name" value="SUF_FeS_clus_asmbl_SufBD_sf"/>
</dbReference>
<dbReference type="AlphaFoldDB" id="A0A7W4VMK1"/>
<protein>
    <submittedName>
        <fullName evidence="4">Fe-S cluster assembly protein SufB</fullName>
    </submittedName>
</protein>
<evidence type="ECO:0000313" key="4">
    <source>
        <dbReference type="EMBL" id="MBB3019427.1"/>
    </source>
</evidence>
<dbReference type="PANTHER" id="PTHR30508">
    <property type="entry name" value="FES CLUSTER ASSEMBLY PROTEIN SUF"/>
    <property type="match status" value="1"/>
</dbReference>
<dbReference type="InterPro" id="IPR000825">
    <property type="entry name" value="SUF_FeS_clus_asmbl_SufBD_core"/>
</dbReference>
<comment type="similarity">
    <text evidence="1">Belongs to the iron-sulfur cluster assembly SufBD family.</text>
</comment>
<dbReference type="Pfam" id="PF19295">
    <property type="entry name" value="SufBD_N"/>
    <property type="match status" value="1"/>
</dbReference>
<evidence type="ECO:0000259" key="2">
    <source>
        <dbReference type="Pfam" id="PF01458"/>
    </source>
</evidence>
<evidence type="ECO:0000259" key="3">
    <source>
        <dbReference type="Pfam" id="PF19295"/>
    </source>
</evidence>
<reference evidence="4 5" key="1">
    <citation type="submission" date="2020-08" db="EMBL/GenBank/DDBJ databases">
        <title>The Agave Microbiome: Exploring the role of microbial communities in plant adaptations to desert environments.</title>
        <authorList>
            <person name="Partida-Martinez L.P."/>
        </authorList>
    </citation>
    <scope>NUCLEOTIDE SEQUENCE [LARGE SCALE GENOMIC DNA]</scope>
    <source>
        <strain evidence="4 5">AT3.9</strain>
    </source>
</reference>
<dbReference type="Pfam" id="PF01458">
    <property type="entry name" value="SUFBD_core"/>
    <property type="match status" value="1"/>
</dbReference>
<feature type="domain" description="SUF system FeS cluster assembly SufBD core" evidence="2">
    <location>
        <begin position="219"/>
        <end position="461"/>
    </location>
</feature>
<dbReference type="InterPro" id="IPR055346">
    <property type="entry name" value="Fe-S_cluster_assembly_SufBD"/>
</dbReference>
<keyword evidence="5" id="KW-1185">Reference proteome</keyword>
<dbReference type="EMBL" id="JACHWB010000003">
    <property type="protein sequence ID" value="MBB3019427.1"/>
    <property type="molecule type" value="Genomic_DNA"/>
</dbReference>
<gene>
    <name evidence="4" type="ORF">FHR70_002492</name>
</gene>
<comment type="caution">
    <text evidence="4">The sequence shown here is derived from an EMBL/GenBank/DDBJ whole genome shotgun (WGS) entry which is preliminary data.</text>
</comment>
<dbReference type="SUPFAM" id="SSF101960">
    <property type="entry name" value="Stabilizer of iron transporter SufD"/>
    <property type="match status" value="1"/>
</dbReference>
<dbReference type="Proteomes" id="UP000532010">
    <property type="component" value="Unassembled WGS sequence"/>
</dbReference>
<sequence>MPAVQETIDQVRLIDVDQYKYGFETEVEMEKAPKGLSEDVIRFISAKKGEPEWMLQWRLDAYKRWLTMKEPNWARVSYDKIDYNDIYYYAAPKKNPAPKSLDEVDPEILKTYEKLGIPLREQEILAGVEPQRRVAVDAVFDSVSVATTFKEELAKAGVIFMPISEAIREYPDLVKQYLGSVVPVTDNFFATLNSAVFTDGSFVYVPPGVRCPMELSTYFRINEKNTGQFERTLIIADKGSYVSYLEGCTAPKRDENQLHAAVVELVALDDAEIKYSTVQNWYPGDAQGKGGIYNFVTKRGDCRGKNSVITWTQVETGSAITWKYPSCILRGDNSRGEFYSIAVSNGMQQVDSGTKMIHLGKNTTSRIISKGIAAGRSENTYRGLVSAHRKATGARNFTNCDSLLIGNQCGAHTVPYIESKNATAVFEHEATTSKISEDQMFYCQQRGLSEEEATALIVNGFVKDVLQQLPMEFAVEAQKLISISLEGSVG</sequence>
<dbReference type="InterPro" id="IPR010231">
    <property type="entry name" value="SUF_FeS_clus_asmbl_SufB"/>
</dbReference>
<proteinExistence type="inferred from homology"/>
<dbReference type="NCBIfam" id="TIGR01980">
    <property type="entry name" value="sufB"/>
    <property type="match status" value="1"/>
</dbReference>
<accession>A0A7W4VMK1</accession>
<dbReference type="InterPro" id="IPR045595">
    <property type="entry name" value="SufBD_N"/>
</dbReference>
<evidence type="ECO:0000313" key="5">
    <source>
        <dbReference type="Proteomes" id="UP000532010"/>
    </source>
</evidence>
<organism evidence="4 5">
    <name type="scientific">Microvirga lupini</name>
    <dbReference type="NCBI Taxonomy" id="420324"/>
    <lineage>
        <taxon>Bacteria</taxon>
        <taxon>Pseudomonadati</taxon>
        <taxon>Pseudomonadota</taxon>
        <taxon>Alphaproteobacteria</taxon>
        <taxon>Hyphomicrobiales</taxon>
        <taxon>Methylobacteriaceae</taxon>
        <taxon>Microvirga</taxon>
    </lineage>
</organism>